<sequence>MIRPLQIDDAKVLLDIYNYYVLHSTATFDIEPLTIAVFKEKINRINADYPFIVYEENNEILGYAYGSRFRPKPAYDYVVESTVYVKHDCHGKQIGTKLYSELLKLLRQMNLHTVLGVLTVPNDASIKLHEKFGFRQVAELQEVGMKFGEWQNIGIWQLKLN</sequence>
<reference evidence="4" key="1">
    <citation type="submission" date="2020-08" db="EMBL/GenBank/DDBJ databases">
        <title>Hyunsoonleella sp. strain SJ7 genome sequencing and assembly.</title>
        <authorList>
            <person name="Kim I."/>
        </authorList>
    </citation>
    <scope>NUCLEOTIDE SEQUENCE</scope>
    <source>
        <strain evidence="4">SJ7</strain>
    </source>
</reference>
<dbReference type="Proteomes" id="UP000656244">
    <property type="component" value="Unassembled WGS sequence"/>
</dbReference>
<evidence type="ECO:0000313" key="4">
    <source>
        <dbReference type="EMBL" id="MBC3757794.1"/>
    </source>
</evidence>
<dbReference type="EMBL" id="JACNMF010000001">
    <property type="protein sequence ID" value="MBC3757794.1"/>
    <property type="molecule type" value="Genomic_DNA"/>
</dbReference>
<proteinExistence type="predicted"/>
<dbReference type="GO" id="GO:0016747">
    <property type="term" value="F:acyltransferase activity, transferring groups other than amino-acyl groups"/>
    <property type="evidence" value="ECO:0007669"/>
    <property type="project" value="InterPro"/>
</dbReference>
<keyword evidence="2" id="KW-0012">Acyltransferase</keyword>
<dbReference type="RefSeq" id="WP_186559683.1">
    <property type="nucleotide sequence ID" value="NZ_JACNMF010000001.1"/>
</dbReference>
<evidence type="ECO:0000259" key="3">
    <source>
        <dbReference type="PROSITE" id="PS51186"/>
    </source>
</evidence>
<dbReference type="SUPFAM" id="SSF55729">
    <property type="entry name" value="Acyl-CoA N-acyltransferases (Nat)"/>
    <property type="match status" value="1"/>
</dbReference>
<keyword evidence="5" id="KW-1185">Reference proteome</keyword>
<gene>
    <name evidence="4" type="ORF">H7U19_05220</name>
</gene>
<dbReference type="PANTHER" id="PTHR43072:SF23">
    <property type="entry name" value="UPF0039 PROTEIN C11D3.02C"/>
    <property type="match status" value="1"/>
</dbReference>
<evidence type="ECO:0000256" key="1">
    <source>
        <dbReference type="ARBA" id="ARBA00022679"/>
    </source>
</evidence>
<name>A0A923KI27_9FLAO</name>
<dbReference type="PANTHER" id="PTHR43072">
    <property type="entry name" value="N-ACETYLTRANSFERASE"/>
    <property type="match status" value="1"/>
</dbReference>
<accession>A0A923KI27</accession>
<feature type="domain" description="N-acetyltransferase" evidence="3">
    <location>
        <begin position="1"/>
        <end position="154"/>
    </location>
</feature>
<dbReference type="CDD" id="cd04301">
    <property type="entry name" value="NAT_SF"/>
    <property type="match status" value="1"/>
</dbReference>
<dbReference type="AlphaFoldDB" id="A0A923KI27"/>
<dbReference type="Gene3D" id="3.40.630.30">
    <property type="match status" value="1"/>
</dbReference>
<evidence type="ECO:0000313" key="5">
    <source>
        <dbReference type="Proteomes" id="UP000656244"/>
    </source>
</evidence>
<comment type="caution">
    <text evidence="4">The sequence shown here is derived from an EMBL/GenBank/DDBJ whole genome shotgun (WGS) entry which is preliminary data.</text>
</comment>
<organism evidence="4 5">
    <name type="scientific">Hyunsoonleella aquatilis</name>
    <dbReference type="NCBI Taxonomy" id="2762758"/>
    <lineage>
        <taxon>Bacteria</taxon>
        <taxon>Pseudomonadati</taxon>
        <taxon>Bacteroidota</taxon>
        <taxon>Flavobacteriia</taxon>
        <taxon>Flavobacteriales</taxon>
        <taxon>Flavobacteriaceae</taxon>
    </lineage>
</organism>
<keyword evidence="1" id="KW-0808">Transferase</keyword>
<evidence type="ECO:0000256" key="2">
    <source>
        <dbReference type="ARBA" id="ARBA00023315"/>
    </source>
</evidence>
<dbReference type="Pfam" id="PF13420">
    <property type="entry name" value="Acetyltransf_4"/>
    <property type="match status" value="1"/>
</dbReference>
<dbReference type="InterPro" id="IPR016181">
    <property type="entry name" value="Acyl_CoA_acyltransferase"/>
</dbReference>
<protein>
    <submittedName>
        <fullName evidence="4">N-acetyltransferase</fullName>
    </submittedName>
</protein>
<dbReference type="InterPro" id="IPR000182">
    <property type="entry name" value="GNAT_dom"/>
</dbReference>
<dbReference type="PROSITE" id="PS51186">
    <property type="entry name" value="GNAT"/>
    <property type="match status" value="1"/>
</dbReference>